<evidence type="ECO:0000256" key="5">
    <source>
        <dbReference type="SAM" id="Phobius"/>
    </source>
</evidence>
<gene>
    <name evidence="6" type="ordered locus">Thexy_0184</name>
</gene>
<feature type="transmembrane region" description="Helical" evidence="5">
    <location>
        <begin position="429"/>
        <end position="447"/>
    </location>
</feature>
<organism evidence="6 7">
    <name type="scientific">Thermoanaerobacterium xylanolyticum (strain ATCC 49914 / DSM 7097 / LX-11)</name>
    <dbReference type="NCBI Taxonomy" id="858215"/>
    <lineage>
        <taxon>Bacteria</taxon>
        <taxon>Bacillati</taxon>
        <taxon>Bacillota</taxon>
        <taxon>Clostridia</taxon>
        <taxon>Thermoanaerobacterales</taxon>
        <taxon>Thermoanaerobacteraceae</taxon>
        <taxon>Thermoanaerobacterium</taxon>
    </lineage>
</organism>
<dbReference type="InterPro" id="IPR053153">
    <property type="entry name" value="APC_K+_Transporter"/>
</dbReference>
<dbReference type="Gene3D" id="1.20.1740.10">
    <property type="entry name" value="Amino acid/polyamine transporter I"/>
    <property type="match status" value="1"/>
</dbReference>
<keyword evidence="3 5" id="KW-1133">Transmembrane helix</keyword>
<feature type="transmembrane region" description="Helical" evidence="5">
    <location>
        <begin position="64"/>
        <end position="83"/>
    </location>
</feature>
<dbReference type="PANTHER" id="PTHR47704">
    <property type="entry name" value="POTASSIUM TRANSPORTER KIMA"/>
    <property type="match status" value="1"/>
</dbReference>
<name>F6BFV3_THEXL</name>
<sequence>MFNRLKRALIGRPLTNKAIKNEKYGVIWGLPILSSDAISSVAYAGEEILLVLLPAIGFMAYKNLLYISAAIISLLLILTFSYIQTIENYPNGGGAYIVASDNLGKTAGVVAGAALSVDYILTVAVSVSSGVDQITSAFLFLRPYSILICIAIVLILMIGNLRGIRESSRIFGVPTYAFVFGIVAMLIAGIVKIKGGYVPPTTPLKAVEPVTLFLLLRAFSNGCSALTGVEAVSNAVPNFKEPSVKRAITVLILLSSIVLISFGGISVLISMYHVTAGDKAVIIQLANEIFGRGFMFYYITATTFIILVMASNTAYSGFPLLLAIMAKEGHMPRQLNKRGDRLSYSNGIILLSVLATVLIVAFRANVTSLIGLYAIGVFISFTLSQTGMAKRWITTRSKNWVIKAIINGTGAIVTALVVVIVGITKFREGAWIVIIVIPVLVFMMLKINKHYRAVAVQLRVSPEDLQCIKISESHYRNRVIVPIESINKASIRALRYARTISEHVIAFNVSIDEESGEKIKKRYAMLNTDIPLIVKYSPFRRIVEPLLKFIESEEYNYKKGDMITVILPQFVVRKRWHNILHNKTRVYIEKELLKHKHIVVATMPLQLHDDDDIEDKCKKEQ</sequence>
<keyword evidence="4 5" id="KW-0472">Membrane</keyword>
<dbReference type="AlphaFoldDB" id="F6BFV3"/>
<accession>F6BFV3</accession>
<evidence type="ECO:0000256" key="1">
    <source>
        <dbReference type="ARBA" id="ARBA00004141"/>
    </source>
</evidence>
<feature type="transmembrane region" description="Helical" evidence="5">
    <location>
        <begin position="137"/>
        <end position="158"/>
    </location>
</feature>
<dbReference type="GO" id="GO:0022857">
    <property type="term" value="F:transmembrane transporter activity"/>
    <property type="evidence" value="ECO:0007669"/>
    <property type="project" value="InterPro"/>
</dbReference>
<dbReference type="Proteomes" id="UP000007239">
    <property type="component" value="Chromosome"/>
</dbReference>
<reference evidence="6" key="1">
    <citation type="submission" date="2011-05" db="EMBL/GenBank/DDBJ databases">
        <title>Complete sequence of Thermoanaerobacterium xylanolyticum LX-11.</title>
        <authorList>
            <consortium name="US DOE Joint Genome Institute"/>
            <person name="Lucas S."/>
            <person name="Han J."/>
            <person name="Lapidus A."/>
            <person name="Cheng J.-F."/>
            <person name="Goodwin L."/>
            <person name="Pitluck S."/>
            <person name="Peters L."/>
            <person name="Mikhailova N."/>
            <person name="Lu M."/>
            <person name="Han C."/>
            <person name="Tapia R."/>
            <person name="Land M."/>
            <person name="Hauser L."/>
            <person name="Kyrpides N."/>
            <person name="Ivanova N."/>
            <person name="Pagani I."/>
            <person name="Hemme C."/>
            <person name="Woyke T."/>
        </authorList>
    </citation>
    <scope>NUCLEOTIDE SEQUENCE</scope>
    <source>
        <strain evidence="6">LX-11</strain>
    </source>
</reference>
<feature type="transmembrane region" description="Helical" evidence="5">
    <location>
        <begin position="170"/>
        <end position="191"/>
    </location>
</feature>
<dbReference type="GO" id="GO:0016020">
    <property type="term" value="C:membrane"/>
    <property type="evidence" value="ECO:0007669"/>
    <property type="project" value="UniProtKB-SubCell"/>
</dbReference>
<evidence type="ECO:0000313" key="6">
    <source>
        <dbReference type="EMBL" id="AEF16243.1"/>
    </source>
</evidence>
<dbReference type="HOGENOM" id="CLU_017999_1_1_9"/>
<feature type="transmembrane region" description="Helical" evidence="5">
    <location>
        <begin position="344"/>
        <end position="364"/>
    </location>
</feature>
<dbReference type="InterPro" id="IPR002293">
    <property type="entry name" value="AA/rel_permease1"/>
</dbReference>
<proteinExistence type="predicted"/>
<feature type="transmembrane region" description="Helical" evidence="5">
    <location>
        <begin position="103"/>
        <end position="125"/>
    </location>
</feature>
<dbReference type="eggNOG" id="COG0531">
    <property type="taxonomic scope" value="Bacteria"/>
</dbReference>
<protein>
    <submittedName>
        <fullName evidence="6">Amino acid transporter-like protein protein</fullName>
    </submittedName>
</protein>
<feature type="transmembrane region" description="Helical" evidence="5">
    <location>
        <begin position="370"/>
        <end position="388"/>
    </location>
</feature>
<keyword evidence="7" id="KW-1185">Reference proteome</keyword>
<dbReference type="Pfam" id="PF13520">
    <property type="entry name" value="AA_permease_2"/>
    <property type="match status" value="1"/>
</dbReference>
<feature type="transmembrane region" description="Helical" evidence="5">
    <location>
        <begin position="248"/>
        <end position="274"/>
    </location>
</feature>
<dbReference type="EMBL" id="CP002739">
    <property type="protein sequence ID" value="AEF16243.1"/>
    <property type="molecule type" value="Genomic_DNA"/>
</dbReference>
<evidence type="ECO:0000256" key="3">
    <source>
        <dbReference type="ARBA" id="ARBA00022989"/>
    </source>
</evidence>
<comment type="subcellular location">
    <subcellularLocation>
        <location evidence="1">Membrane</location>
        <topology evidence="1">Multi-pass membrane protein</topology>
    </subcellularLocation>
</comment>
<keyword evidence="2 5" id="KW-0812">Transmembrane</keyword>
<dbReference type="PANTHER" id="PTHR47704:SF1">
    <property type="entry name" value="POTASSIUM TRANSPORTER KIMA"/>
    <property type="match status" value="1"/>
</dbReference>
<dbReference type="KEGG" id="txy:Thexy_0184"/>
<feature type="transmembrane region" description="Helical" evidence="5">
    <location>
        <begin position="294"/>
        <end position="323"/>
    </location>
</feature>
<evidence type="ECO:0000256" key="4">
    <source>
        <dbReference type="ARBA" id="ARBA00023136"/>
    </source>
</evidence>
<evidence type="ECO:0000256" key="2">
    <source>
        <dbReference type="ARBA" id="ARBA00022692"/>
    </source>
</evidence>
<dbReference type="RefSeq" id="WP_013787004.1">
    <property type="nucleotide sequence ID" value="NC_015555.1"/>
</dbReference>
<evidence type="ECO:0000313" key="7">
    <source>
        <dbReference type="Proteomes" id="UP000007239"/>
    </source>
</evidence>
<feature type="transmembrane region" description="Helical" evidence="5">
    <location>
        <begin position="400"/>
        <end position="423"/>
    </location>
</feature>